<accession>A0A850Q2M2</accession>
<dbReference type="Proteomes" id="UP000592216">
    <property type="component" value="Unassembled WGS sequence"/>
</dbReference>
<evidence type="ECO:0000313" key="3">
    <source>
        <dbReference type="Proteomes" id="UP000592216"/>
    </source>
</evidence>
<evidence type="ECO:0000313" key="2">
    <source>
        <dbReference type="EMBL" id="NVO23214.1"/>
    </source>
</evidence>
<keyword evidence="1" id="KW-0732">Signal</keyword>
<gene>
    <name evidence="2" type="ORF">HJ536_07590</name>
</gene>
<feature type="signal peptide" evidence="1">
    <location>
        <begin position="1"/>
        <end position="22"/>
    </location>
</feature>
<dbReference type="AlphaFoldDB" id="A0A850Q2M2"/>
<evidence type="ECO:0000256" key="1">
    <source>
        <dbReference type="SAM" id="SignalP"/>
    </source>
</evidence>
<comment type="caution">
    <text evidence="2">The sequence shown here is derived from an EMBL/GenBank/DDBJ whole genome shotgun (WGS) entry which is preliminary data.</text>
</comment>
<dbReference type="RefSeq" id="WP_177157237.1">
    <property type="nucleotide sequence ID" value="NZ_JABCJE010000002.1"/>
</dbReference>
<reference evidence="2 3" key="1">
    <citation type="submission" date="2020-04" db="EMBL/GenBank/DDBJ databases">
        <title>Donghicola sp., a member of the Rhodobacteraceae family isolated from mangrove forest in Thailand.</title>
        <authorList>
            <person name="Charoenyingcharoen P."/>
            <person name="Yukphan P."/>
        </authorList>
    </citation>
    <scope>NUCLEOTIDE SEQUENCE [LARGE SCALE GENOMIC DNA]</scope>
    <source>
        <strain evidence="2 3">B5-SW-15</strain>
    </source>
</reference>
<organism evidence="2 3">
    <name type="scientific">Donghicola mangrovi</name>
    <dbReference type="NCBI Taxonomy" id="2729614"/>
    <lineage>
        <taxon>Bacteria</taxon>
        <taxon>Pseudomonadati</taxon>
        <taxon>Pseudomonadota</taxon>
        <taxon>Alphaproteobacteria</taxon>
        <taxon>Rhodobacterales</taxon>
        <taxon>Roseobacteraceae</taxon>
        <taxon>Donghicola</taxon>
    </lineage>
</organism>
<proteinExistence type="predicted"/>
<sequence>MKRDIGAIAALCLALWALPAGAEISIEAVDACIAKAAEDGTNPNLCVDQAHTDCGTIAEDMHTVATLCFTEAQGVWGNAIATKLAEVQAKTDENIGAVAAIETKYDVLSALVQCDRMEELSRLTQSTADLVQRQKAGCQSTASGLAYVRLVWRARSLK</sequence>
<feature type="chain" id="PRO_5032324227" description="DUF1311 domain-containing protein" evidence="1">
    <location>
        <begin position="23"/>
        <end position="158"/>
    </location>
</feature>
<dbReference type="EMBL" id="JABCJE010000002">
    <property type="protein sequence ID" value="NVO23214.1"/>
    <property type="molecule type" value="Genomic_DNA"/>
</dbReference>
<protein>
    <recommendedName>
        <fullName evidence="4">DUF1311 domain-containing protein</fullName>
    </recommendedName>
</protein>
<name>A0A850Q2M2_9RHOB</name>
<evidence type="ECO:0008006" key="4">
    <source>
        <dbReference type="Google" id="ProtNLM"/>
    </source>
</evidence>